<dbReference type="InterPro" id="IPR012341">
    <property type="entry name" value="6hp_glycosidase-like_sf"/>
</dbReference>
<dbReference type="GO" id="GO:0008810">
    <property type="term" value="F:cellulase activity"/>
    <property type="evidence" value="ECO:0007669"/>
    <property type="project" value="UniProtKB-EC"/>
</dbReference>
<keyword evidence="12" id="KW-1185">Reference proteome</keyword>
<evidence type="ECO:0000256" key="1">
    <source>
        <dbReference type="ARBA" id="ARBA00000966"/>
    </source>
</evidence>
<dbReference type="EC" id="3.2.1.4" evidence="3"/>
<organism evidence="11 12">
    <name type="scientific">Thecamonas trahens ATCC 50062</name>
    <dbReference type="NCBI Taxonomy" id="461836"/>
    <lineage>
        <taxon>Eukaryota</taxon>
        <taxon>Apusozoa</taxon>
        <taxon>Apusomonadida</taxon>
        <taxon>Apusomonadidae</taxon>
        <taxon>Thecamonas</taxon>
    </lineage>
</organism>
<evidence type="ECO:0000256" key="6">
    <source>
        <dbReference type="ARBA" id="ARBA00023326"/>
    </source>
</evidence>
<dbReference type="SUPFAM" id="SSF48208">
    <property type="entry name" value="Six-hairpin glycosidases"/>
    <property type="match status" value="1"/>
</dbReference>
<evidence type="ECO:0000256" key="5">
    <source>
        <dbReference type="ARBA" id="ARBA00023277"/>
    </source>
</evidence>
<feature type="domain" description="Glycoside hydrolase family 9" evidence="10">
    <location>
        <begin position="540"/>
        <end position="775"/>
    </location>
</feature>
<gene>
    <name evidence="11" type="ORF">AMSG_09466</name>
</gene>
<evidence type="ECO:0000256" key="7">
    <source>
        <dbReference type="SAM" id="MobiDB-lite"/>
    </source>
</evidence>
<keyword evidence="5" id="KW-0119">Carbohydrate metabolism</keyword>
<feature type="compositionally biased region" description="Low complexity" evidence="7">
    <location>
        <begin position="908"/>
        <end position="920"/>
    </location>
</feature>
<dbReference type="InterPro" id="IPR001701">
    <property type="entry name" value="Glyco_hydro_9"/>
</dbReference>
<keyword evidence="8" id="KW-0472">Membrane</keyword>
<dbReference type="AlphaFoldDB" id="A0A0L0DP05"/>
<protein>
    <recommendedName>
        <fullName evidence="3">cellulase</fullName>
        <ecNumber evidence="3">3.2.1.4</ecNumber>
    </recommendedName>
</protein>
<keyword evidence="6" id="KW-0624">Polysaccharide degradation</keyword>
<feature type="compositionally biased region" description="Pro residues" evidence="7">
    <location>
        <begin position="882"/>
        <end position="907"/>
    </location>
</feature>
<dbReference type="Pfam" id="PF00759">
    <property type="entry name" value="Glyco_hydro_9"/>
    <property type="match status" value="1"/>
</dbReference>
<comment type="similarity">
    <text evidence="2">Belongs to the glycosyl hydrolase 9 (cellulase E) family.</text>
</comment>
<sequence length="972" mass="103387">MKLLWSATVLVVCLVAGHAAGTASEYASTWPLDSPPFPTVTRISREHPNILALHGAAGRVLTGATLDYVYNGNDLLVQTNGQLFQYIVATPGDPGGVEPGIIKGYLDDGADCTGTFPNRNLSRCDGASLVRALLDSVWANTPSIYAVSSPTDPDFAIPLVPDLVAAKAMPLQQAMITKPLQYYPTNTGSQQFTVYLYFASAYLKDGHAYNVSVATPPSCTGCFNATTGSVLDVVLSPHTLSDAIHVNMVGFLPESSAARALISVWANTPVDFSQFVPSGSWFPGSGVPLMDFTVVDDATGAVVYGPANITLVQDPSAIEDFQGGQRGRTQSKTYIFEAAFPGFVGAPAPAKFRVVVAHVGSSQPFEVRHGVYNRAVELVGSALYYHRSGVPLDPAYATYARGAPQVPTPANPYLYSLPIMYTGSTGLGEYAEAFSTITREAIPGSECLAKGGSMDAGDWDRRITHVALTQALCDLFDLDAEFFAGIQLSQPPSSLNLPPLLEAAWRNIDMYIEYMAPDGGVIGGIEFEEHPVIGEVSTDTSLKVYCHSPDPWASYLAASGAARLARVSAQYNAAFAADLEAKAELAFSYGEAHLHDPLEAKYMPLGNESDPNWPNFKYFLPKVLRDARNTAAADLFRLTGKTEYETVFEATSVFTIPGREVSFFNNTYSDYEWRQEEGAWVYASTPGATNIALQAECSAAVRRTADDLIANMNNRGLAIARSYFWPAVDLVTVRQEIPRALFLMPNSTIYRDAVERSLGFGLGANPRNEAFITGICGPKERLGYDRGSCVEQIVHVDTSFRGLRSPPGIPVLGPLDGNGIYGPTVAPVIGSLFYPAMATFPPAECFAGFHLGTSPMTEYTIHETFAPMLLQLGTLAMLGKEPSPPPPPPSPSPPPPPASASPPPPPGAASAGQIGGSSPSSSDSLNLVVGGAVVGVAAVAFIAVVALFIRSRRNKRASASGGASHAISLADM</sequence>
<name>A0A0L0DP05_THETB</name>
<dbReference type="GeneID" id="25567922"/>
<dbReference type="RefSeq" id="XP_013754314.1">
    <property type="nucleotide sequence ID" value="XM_013898860.1"/>
</dbReference>
<reference evidence="11 12" key="1">
    <citation type="submission" date="2010-05" db="EMBL/GenBank/DDBJ databases">
        <title>The Genome Sequence of Thecamonas trahens ATCC 50062.</title>
        <authorList>
            <consortium name="The Broad Institute Genome Sequencing Platform"/>
            <person name="Russ C."/>
            <person name="Cuomo C."/>
            <person name="Shea T."/>
            <person name="Young S.K."/>
            <person name="Zeng Q."/>
            <person name="Koehrsen M."/>
            <person name="Haas B."/>
            <person name="Borodovsky M."/>
            <person name="Guigo R."/>
            <person name="Alvarado L."/>
            <person name="Berlin A."/>
            <person name="Bochicchio J."/>
            <person name="Borenstein D."/>
            <person name="Chapman S."/>
            <person name="Chen Z."/>
            <person name="Freedman E."/>
            <person name="Gellesch M."/>
            <person name="Goldberg J."/>
            <person name="Griggs A."/>
            <person name="Gujja S."/>
            <person name="Heilman E."/>
            <person name="Heiman D."/>
            <person name="Hepburn T."/>
            <person name="Howarth C."/>
            <person name="Jen D."/>
            <person name="Larson L."/>
            <person name="Mehta T."/>
            <person name="Park D."/>
            <person name="Pearson M."/>
            <person name="Roberts A."/>
            <person name="Saif S."/>
            <person name="Shenoy N."/>
            <person name="Sisk P."/>
            <person name="Stolte C."/>
            <person name="Sykes S."/>
            <person name="Thomson T."/>
            <person name="Walk T."/>
            <person name="White J."/>
            <person name="Yandava C."/>
            <person name="Burger G."/>
            <person name="Gray M.W."/>
            <person name="Holland P.W.H."/>
            <person name="King N."/>
            <person name="Lang F.B.F."/>
            <person name="Roger A.J."/>
            <person name="Ruiz-Trillo I."/>
            <person name="Lander E."/>
            <person name="Nusbaum C."/>
        </authorList>
    </citation>
    <scope>NUCLEOTIDE SEQUENCE [LARGE SCALE GENOMIC DNA]</scope>
    <source>
        <strain evidence="11 12">ATCC 50062</strain>
    </source>
</reference>
<evidence type="ECO:0000313" key="11">
    <source>
        <dbReference type="EMBL" id="KNC53751.1"/>
    </source>
</evidence>
<dbReference type="Gene3D" id="1.50.10.10">
    <property type="match status" value="1"/>
</dbReference>
<evidence type="ECO:0000259" key="10">
    <source>
        <dbReference type="Pfam" id="PF00759"/>
    </source>
</evidence>
<dbReference type="InterPro" id="IPR008928">
    <property type="entry name" value="6-hairpin_glycosidase_sf"/>
</dbReference>
<keyword evidence="8" id="KW-0812">Transmembrane</keyword>
<keyword evidence="8" id="KW-1133">Transmembrane helix</keyword>
<evidence type="ECO:0000313" key="12">
    <source>
        <dbReference type="Proteomes" id="UP000054408"/>
    </source>
</evidence>
<dbReference type="Gene3D" id="2.60.40.10">
    <property type="entry name" value="Immunoglobulins"/>
    <property type="match status" value="1"/>
</dbReference>
<feature type="chain" id="PRO_5005537740" description="cellulase" evidence="9">
    <location>
        <begin position="20"/>
        <end position="972"/>
    </location>
</feature>
<keyword evidence="4" id="KW-0136">Cellulose degradation</keyword>
<dbReference type="GO" id="GO:0030245">
    <property type="term" value="P:cellulose catabolic process"/>
    <property type="evidence" value="ECO:0007669"/>
    <property type="project" value="UniProtKB-KW"/>
</dbReference>
<evidence type="ECO:0000256" key="8">
    <source>
        <dbReference type="SAM" id="Phobius"/>
    </source>
</evidence>
<comment type="catalytic activity">
    <reaction evidence="1">
        <text>Endohydrolysis of (1-&gt;4)-beta-D-glucosidic linkages in cellulose, lichenin and cereal beta-D-glucans.</text>
        <dbReference type="EC" id="3.2.1.4"/>
    </reaction>
</comment>
<feature type="region of interest" description="Disordered" evidence="7">
    <location>
        <begin position="877"/>
        <end position="920"/>
    </location>
</feature>
<keyword evidence="9" id="KW-0732">Signal</keyword>
<dbReference type="Proteomes" id="UP000054408">
    <property type="component" value="Unassembled WGS sequence"/>
</dbReference>
<proteinExistence type="inferred from homology"/>
<feature type="signal peptide" evidence="9">
    <location>
        <begin position="1"/>
        <end position="19"/>
    </location>
</feature>
<dbReference type="EMBL" id="GL349482">
    <property type="protein sequence ID" value="KNC53751.1"/>
    <property type="molecule type" value="Genomic_DNA"/>
</dbReference>
<evidence type="ECO:0000256" key="2">
    <source>
        <dbReference type="ARBA" id="ARBA00007072"/>
    </source>
</evidence>
<evidence type="ECO:0000256" key="3">
    <source>
        <dbReference type="ARBA" id="ARBA00012601"/>
    </source>
</evidence>
<accession>A0A0L0DP05</accession>
<feature type="transmembrane region" description="Helical" evidence="8">
    <location>
        <begin position="927"/>
        <end position="949"/>
    </location>
</feature>
<dbReference type="InterPro" id="IPR013783">
    <property type="entry name" value="Ig-like_fold"/>
</dbReference>
<evidence type="ECO:0000256" key="4">
    <source>
        <dbReference type="ARBA" id="ARBA00023001"/>
    </source>
</evidence>
<evidence type="ECO:0000256" key="9">
    <source>
        <dbReference type="SAM" id="SignalP"/>
    </source>
</evidence>